<dbReference type="OrthoDB" id="306918at2759"/>
<dbReference type="InParanoid" id="A0E025"/>
<evidence type="ECO:0000313" key="2">
    <source>
        <dbReference type="EMBL" id="CAK88642.1"/>
    </source>
</evidence>
<keyword evidence="3" id="KW-1185">Reference proteome</keyword>
<gene>
    <name evidence="2" type="ORF">GSPATT00021810001</name>
</gene>
<evidence type="ECO:0000313" key="3">
    <source>
        <dbReference type="Proteomes" id="UP000000600"/>
    </source>
</evidence>
<organism evidence="2 3">
    <name type="scientific">Paramecium tetraurelia</name>
    <dbReference type="NCBI Taxonomy" id="5888"/>
    <lineage>
        <taxon>Eukaryota</taxon>
        <taxon>Sar</taxon>
        <taxon>Alveolata</taxon>
        <taxon>Ciliophora</taxon>
        <taxon>Intramacronucleata</taxon>
        <taxon>Oligohymenophorea</taxon>
        <taxon>Peniculida</taxon>
        <taxon>Parameciidae</taxon>
        <taxon>Paramecium</taxon>
    </lineage>
</organism>
<protein>
    <submittedName>
        <fullName evidence="2">Uncharacterized protein</fullName>
    </submittedName>
</protein>
<reference evidence="2 3" key="1">
    <citation type="journal article" date="2006" name="Nature">
        <title>Global trends of whole-genome duplications revealed by the ciliate Paramecium tetraurelia.</title>
        <authorList>
            <consortium name="Genoscope"/>
            <person name="Aury J.-M."/>
            <person name="Jaillon O."/>
            <person name="Duret L."/>
            <person name="Noel B."/>
            <person name="Jubin C."/>
            <person name="Porcel B.M."/>
            <person name="Segurens B."/>
            <person name="Daubin V."/>
            <person name="Anthouard V."/>
            <person name="Aiach N."/>
            <person name="Arnaiz O."/>
            <person name="Billaut A."/>
            <person name="Beisson J."/>
            <person name="Blanc I."/>
            <person name="Bouhouche K."/>
            <person name="Camara F."/>
            <person name="Duharcourt S."/>
            <person name="Guigo R."/>
            <person name="Gogendeau D."/>
            <person name="Katinka M."/>
            <person name="Keller A.-M."/>
            <person name="Kissmehl R."/>
            <person name="Klotz C."/>
            <person name="Koll F."/>
            <person name="Le Moue A."/>
            <person name="Lepere C."/>
            <person name="Malinsky S."/>
            <person name="Nowacki M."/>
            <person name="Nowak J.K."/>
            <person name="Plattner H."/>
            <person name="Poulain J."/>
            <person name="Ruiz F."/>
            <person name="Serrano V."/>
            <person name="Zagulski M."/>
            <person name="Dessen P."/>
            <person name="Betermier M."/>
            <person name="Weissenbach J."/>
            <person name="Scarpelli C."/>
            <person name="Schachter V."/>
            <person name="Sperling L."/>
            <person name="Meyer E."/>
            <person name="Cohen J."/>
            <person name="Wincker P."/>
        </authorList>
    </citation>
    <scope>NUCLEOTIDE SEQUENCE [LARGE SCALE GENOMIC DNA]</scope>
    <source>
        <strain evidence="2 3">Stock d4-2</strain>
    </source>
</reference>
<dbReference type="KEGG" id="ptm:GSPATT00021810001"/>
<dbReference type="GeneID" id="5041809"/>
<feature type="compositionally biased region" description="Polar residues" evidence="1">
    <location>
        <begin position="120"/>
        <end position="130"/>
    </location>
</feature>
<evidence type="ECO:0000256" key="1">
    <source>
        <dbReference type="SAM" id="MobiDB-lite"/>
    </source>
</evidence>
<proteinExistence type="predicted"/>
<dbReference type="HOGENOM" id="CLU_1013582_0_0_1"/>
<name>A0E025_PARTE</name>
<dbReference type="EMBL" id="CT868651">
    <property type="protein sequence ID" value="CAK88642.1"/>
    <property type="molecule type" value="Genomic_DNA"/>
</dbReference>
<sequence>MISETQFRRDLNEKFSLTGLVHDLSEYGIQFLYEAIRLYKDTNKMNRKQMVKSLQEIANVRIQTTYFQKPLTESQQVELFDWFEDYCIQQIRKFKQQKNKSLFIKSIQAIKNDQARELNENQNRQLSQPINKKVKVNDNKNNEKPYTQSDHEEDPEPISQENNSNQNQTDQLMLLLLLTAVNQQQKTTESQSQVKVQNLSLNLISRTINSSMKDAGTFPIVPISIVNMFILQLKYQIQKFHIVQIFSALQKGISMHLYASAMQAWNSLQKPLMQL</sequence>
<dbReference type="Proteomes" id="UP000000600">
    <property type="component" value="Unassembled WGS sequence"/>
</dbReference>
<dbReference type="AlphaFoldDB" id="A0E025"/>
<dbReference type="eggNOG" id="KOG3702">
    <property type="taxonomic scope" value="Eukaryota"/>
</dbReference>
<dbReference type="RefSeq" id="XP_001456039.1">
    <property type="nucleotide sequence ID" value="XM_001456002.1"/>
</dbReference>
<feature type="region of interest" description="Disordered" evidence="1">
    <location>
        <begin position="119"/>
        <end position="165"/>
    </location>
</feature>
<dbReference type="OMA" id="QVELFDW"/>
<accession>A0E025</accession>